<organism evidence="2 3">
    <name type="scientific">Pyrrhoderma noxium</name>
    <dbReference type="NCBI Taxonomy" id="2282107"/>
    <lineage>
        <taxon>Eukaryota</taxon>
        <taxon>Fungi</taxon>
        <taxon>Dikarya</taxon>
        <taxon>Basidiomycota</taxon>
        <taxon>Agaricomycotina</taxon>
        <taxon>Agaricomycetes</taxon>
        <taxon>Hymenochaetales</taxon>
        <taxon>Hymenochaetaceae</taxon>
        <taxon>Pyrrhoderma</taxon>
    </lineage>
</organism>
<keyword evidence="2" id="KW-0496">Mitochondrion</keyword>
<keyword evidence="3" id="KW-1185">Reference proteome</keyword>
<evidence type="ECO:0000313" key="3">
    <source>
        <dbReference type="Proteomes" id="UP000217199"/>
    </source>
</evidence>
<protein>
    <submittedName>
        <fullName evidence="2">Uncharacterized protein</fullName>
    </submittedName>
</protein>
<dbReference type="EMBL" id="NBII01000013">
    <property type="protein sequence ID" value="TQF64768.1"/>
    <property type="molecule type" value="Genomic_DNA"/>
</dbReference>
<dbReference type="AlphaFoldDB" id="A0A541AXH1"/>
<evidence type="ECO:0000256" key="1">
    <source>
        <dbReference type="SAM" id="Phobius"/>
    </source>
</evidence>
<proteinExistence type="predicted"/>
<name>A0A541AXH1_9AGAM</name>
<sequence>MTKVQVISKNVVMYPHVISVPRRLYECNFTNVKHQITIILLCIECISKPFLTYQVYPSLLLCMLIMFVIVYRMLMKQKIQYCIRRLCKYYNSVSVSWVYVY</sequence>
<evidence type="ECO:0000313" key="2">
    <source>
        <dbReference type="EMBL" id="TQF64768.1"/>
    </source>
</evidence>
<comment type="caution">
    <text evidence="2">The sequence shown here is derived from an EMBL/GenBank/DDBJ whole genome shotgun (WGS) entry which is preliminary data.</text>
</comment>
<geneLocation type="mitochondrion" evidence="2"/>
<dbReference type="InParanoid" id="A0A541AXH1"/>
<keyword evidence="1" id="KW-0812">Transmembrane</keyword>
<keyword evidence="1" id="KW-0472">Membrane</keyword>
<reference evidence="2 3" key="1">
    <citation type="journal article" date="2017" name="Mol. Ecol.">
        <title>Comparative and population genomic landscape of Phellinus noxius: A hypervariable fungus causing root rot in trees.</title>
        <authorList>
            <person name="Chung C.L."/>
            <person name="Lee T.J."/>
            <person name="Akiba M."/>
            <person name="Lee H.H."/>
            <person name="Kuo T.H."/>
            <person name="Liu D."/>
            <person name="Ke H.M."/>
            <person name="Yokoi T."/>
            <person name="Roa M.B."/>
            <person name="Lu M.J."/>
            <person name="Chang Y.Y."/>
            <person name="Ann P.J."/>
            <person name="Tsai J.N."/>
            <person name="Chen C.Y."/>
            <person name="Tzean S.S."/>
            <person name="Ota Y."/>
            <person name="Hattori T."/>
            <person name="Sahashi N."/>
            <person name="Liou R.F."/>
            <person name="Kikuchi T."/>
            <person name="Tsai I.J."/>
        </authorList>
    </citation>
    <scope>NUCLEOTIDE SEQUENCE [LARGE SCALE GENOMIC DNA]</scope>
    <source>
        <strain evidence="2 3">FFPRI411160</strain>
    </source>
</reference>
<keyword evidence="1" id="KW-1133">Transmembrane helix</keyword>
<dbReference type="Proteomes" id="UP000217199">
    <property type="component" value="Unassembled WGS sequence"/>
</dbReference>
<accession>A0A541AXH1</accession>
<gene>
    <name evidence="2" type="ORF">PNOK_m000051</name>
</gene>
<feature type="transmembrane region" description="Helical" evidence="1">
    <location>
        <begin position="55"/>
        <end position="74"/>
    </location>
</feature>